<proteinExistence type="predicted"/>
<gene>
    <name evidence="2" type="ORF">O3P69_010879</name>
</gene>
<evidence type="ECO:0000256" key="1">
    <source>
        <dbReference type="SAM" id="MobiDB-lite"/>
    </source>
</evidence>
<protein>
    <submittedName>
        <fullName evidence="2">Uncharacterized protein</fullName>
    </submittedName>
</protein>
<reference evidence="2 3" key="1">
    <citation type="submission" date="2023-03" db="EMBL/GenBank/DDBJ databases">
        <title>High-quality genome of Scylla paramamosain provides insights in environmental adaptation.</title>
        <authorList>
            <person name="Zhang L."/>
        </authorList>
    </citation>
    <scope>NUCLEOTIDE SEQUENCE [LARGE SCALE GENOMIC DNA]</scope>
    <source>
        <strain evidence="2">LZ_2023a</strain>
        <tissue evidence="2">Muscle</tissue>
    </source>
</reference>
<evidence type="ECO:0000313" key="3">
    <source>
        <dbReference type="Proteomes" id="UP001487740"/>
    </source>
</evidence>
<evidence type="ECO:0000313" key="2">
    <source>
        <dbReference type="EMBL" id="KAK8386546.1"/>
    </source>
</evidence>
<dbReference type="EMBL" id="JARAKH010000031">
    <property type="protein sequence ID" value="KAK8386546.1"/>
    <property type="molecule type" value="Genomic_DNA"/>
</dbReference>
<feature type="compositionally biased region" description="Basic and acidic residues" evidence="1">
    <location>
        <begin position="163"/>
        <end position="180"/>
    </location>
</feature>
<dbReference type="Proteomes" id="UP001487740">
    <property type="component" value="Unassembled WGS sequence"/>
</dbReference>
<dbReference type="AlphaFoldDB" id="A0AAW0TGY4"/>
<organism evidence="2 3">
    <name type="scientific">Scylla paramamosain</name>
    <name type="common">Mud crab</name>
    <dbReference type="NCBI Taxonomy" id="85552"/>
    <lineage>
        <taxon>Eukaryota</taxon>
        <taxon>Metazoa</taxon>
        <taxon>Ecdysozoa</taxon>
        <taxon>Arthropoda</taxon>
        <taxon>Crustacea</taxon>
        <taxon>Multicrustacea</taxon>
        <taxon>Malacostraca</taxon>
        <taxon>Eumalacostraca</taxon>
        <taxon>Eucarida</taxon>
        <taxon>Decapoda</taxon>
        <taxon>Pleocyemata</taxon>
        <taxon>Brachyura</taxon>
        <taxon>Eubrachyura</taxon>
        <taxon>Portunoidea</taxon>
        <taxon>Portunidae</taxon>
        <taxon>Portuninae</taxon>
        <taxon>Scylla</taxon>
    </lineage>
</organism>
<accession>A0AAW0TGY4</accession>
<sequence length="180" mass="19242">MTFDAWHSALPSLTPSLLNSVCHMTSDARHSFLSHSLLPRHDEGAKCLGMGGWGGVWVLDVGYRSVGWCRVKRAKVVALAAAVVVVVVVVPPRGLVRVASVAVVVVVSGAGAADHCLLRDRPCVLYFTAPRSALKESGRIRASGTTEGKRRGLGSVGVSEIQIQHDRPSLGTEPRREETK</sequence>
<keyword evidence="3" id="KW-1185">Reference proteome</keyword>
<name>A0AAW0TGY4_SCYPA</name>
<feature type="region of interest" description="Disordered" evidence="1">
    <location>
        <begin position="138"/>
        <end position="180"/>
    </location>
</feature>
<comment type="caution">
    <text evidence="2">The sequence shown here is derived from an EMBL/GenBank/DDBJ whole genome shotgun (WGS) entry which is preliminary data.</text>
</comment>